<dbReference type="EMBL" id="MZ443779">
    <property type="protein sequence ID" value="QZE57951.1"/>
    <property type="molecule type" value="Genomic_DNA"/>
</dbReference>
<accession>A0AAE7XK96</accession>
<protein>
    <submittedName>
        <fullName evidence="2">Uncharacterized protein</fullName>
    </submittedName>
</protein>
<organism evidence="2 3">
    <name type="scientific">Erwinia phage pEa_SNUABM_33</name>
    <dbReference type="NCBI Taxonomy" id="2869556"/>
    <lineage>
        <taxon>Viruses</taxon>
        <taxon>Duplodnaviria</taxon>
        <taxon>Heunggongvirae</taxon>
        <taxon>Uroviricota</taxon>
        <taxon>Caudoviricetes</taxon>
        <taxon>Alexandravirus</taxon>
        <taxon>Alexandravirus SNUABM33</taxon>
    </lineage>
</organism>
<name>A0AAE7XK96_9CAUD</name>
<proteinExistence type="predicted"/>
<gene>
    <name evidence="2" type="ORF">pEaSNUABM33_00075</name>
</gene>
<dbReference type="Proteomes" id="UP000827805">
    <property type="component" value="Segment"/>
</dbReference>
<keyword evidence="3" id="KW-1185">Reference proteome</keyword>
<reference evidence="2 3" key="1">
    <citation type="submission" date="2021-06" db="EMBL/GenBank/DDBJ databases">
        <title>Complete genome sequence of Erwinia phage pEa_SNUABM_33.</title>
        <authorList>
            <person name="Kim S.G."/>
            <person name="Park S.C."/>
        </authorList>
    </citation>
    <scope>NUCLEOTIDE SEQUENCE [LARGE SCALE GENOMIC DNA]</scope>
</reference>
<feature type="region of interest" description="Disordered" evidence="1">
    <location>
        <begin position="86"/>
        <end position="130"/>
    </location>
</feature>
<evidence type="ECO:0000313" key="3">
    <source>
        <dbReference type="Proteomes" id="UP000827805"/>
    </source>
</evidence>
<evidence type="ECO:0000256" key="1">
    <source>
        <dbReference type="SAM" id="MobiDB-lite"/>
    </source>
</evidence>
<sequence>MIDFTAVKFDDDRNPYIVVRGEKGKFKRHYLTDAEQQAHKEWDADRVRKLNSQAVAPARGQTQSFQHADTIGTDRAAARNSTLRTGYGLADGPTGALGPGPCPRGSASSPGPAGVISHIPPSIESGSDTEVPIGPRVARRSVNLMDSIAHLTVALYDFGAIDNACVADLRSRINEIFEGQNEADADGDIRADGELVPAYDYVRSMAYYMHNSYFESRTQSPLKVVGCHAAPIITLTQFLMGQVFPDGDMARRAQEGVLLNRADQDVRDLAMDILVVYNNIQADISEAGLRLLGEAPEEIGGINVGFSELAKLEIVRAIDEMLEYLVIRVDGLTQMINDQL</sequence>
<evidence type="ECO:0000313" key="2">
    <source>
        <dbReference type="EMBL" id="QZE57951.1"/>
    </source>
</evidence>